<gene>
    <name evidence="8 11" type="primary">hemC</name>
    <name evidence="11" type="ORF">H0921_12655</name>
</gene>
<dbReference type="PRINTS" id="PR00151">
    <property type="entry name" value="PORPHBDMNASE"/>
</dbReference>
<dbReference type="InterPro" id="IPR022418">
    <property type="entry name" value="Porphobilinogen_deaminase_C"/>
</dbReference>
<feature type="domain" description="Porphobilinogen deaminase C-terminal" evidence="10">
    <location>
        <begin position="224"/>
        <end position="293"/>
    </location>
</feature>
<keyword evidence="12" id="KW-1185">Reference proteome</keyword>
<evidence type="ECO:0000259" key="9">
    <source>
        <dbReference type="Pfam" id="PF01379"/>
    </source>
</evidence>
<dbReference type="Pfam" id="PF01379">
    <property type="entry name" value="Porphobil_deam"/>
    <property type="match status" value="1"/>
</dbReference>
<dbReference type="GO" id="GO:0005737">
    <property type="term" value="C:cytoplasm"/>
    <property type="evidence" value="ECO:0007669"/>
    <property type="project" value="UniProtKB-UniRule"/>
</dbReference>
<dbReference type="AlphaFoldDB" id="A0A7V8VFJ3"/>
<name>A0A7V8VFJ3_9BACT</name>
<dbReference type="InterPro" id="IPR036803">
    <property type="entry name" value="Porphobilinogen_deaminase_C_sf"/>
</dbReference>
<dbReference type="PIRSF" id="PIRSF001438">
    <property type="entry name" value="4pyrrol_synth_OHMeBilane_synth"/>
    <property type="match status" value="1"/>
</dbReference>
<reference evidence="11 12" key="1">
    <citation type="submission" date="2020-07" db="EMBL/GenBank/DDBJ databases">
        <title>Thermogemmata thermophila gen. nov., sp. nov., a novel moderate thermophilic planctomycete from a Kamchatka hot spring.</title>
        <authorList>
            <person name="Elcheninov A.G."/>
            <person name="Podosokorskaya O.A."/>
            <person name="Kovaleva O.L."/>
            <person name="Novikov A."/>
            <person name="Bonch-Osmolovskaya E.A."/>
            <person name="Toshchakov S.V."/>
            <person name="Kublanov I.V."/>
        </authorList>
    </citation>
    <scope>NUCLEOTIDE SEQUENCE [LARGE SCALE GENOMIC DNA]</scope>
    <source>
        <strain evidence="11 12">2918</strain>
    </source>
</reference>
<evidence type="ECO:0000256" key="8">
    <source>
        <dbReference type="HAMAP-Rule" id="MF_00260"/>
    </source>
</evidence>
<evidence type="ECO:0000256" key="2">
    <source>
        <dbReference type="ARBA" id="ARBA00004735"/>
    </source>
</evidence>
<evidence type="ECO:0000256" key="5">
    <source>
        <dbReference type="ARBA" id="ARBA00022679"/>
    </source>
</evidence>
<dbReference type="HAMAP" id="MF_00260">
    <property type="entry name" value="Porphobil_deam"/>
    <property type="match status" value="1"/>
</dbReference>
<dbReference type="SUPFAM" id="SSF53850">
    <property type="entry name" value="Periplasmic binding protein-like II"/>
    <property type="match status" value="1"/>
</dbReference>
<evidence type="ECO:0000256" key="3">
    <source>
        <dbReference type="ARBA" id="ARBA00005638"/>
    </source>
</evidence>
<evidence type="ECO:0000256" key="6">
    <source>
        <dbReference type="ARBA" id="ARBA00023244"/>
    </source>
</evidence>
<dbReference type="NCBIfam" id="TIGR00212">
    <property type="entry name" value="hemC"/>
    <property type="match status" value="1"/>
</dbReference>
<keyword evidence="5 8" id="KW-0808">Transferase</keyword>
<comment type="cofactor">
    <cofactor evidence="8">
        <name>dipyrromethane</name>
        <dbReference type="ChEBI" id="CHEBI:60342"/>
    </cofactor>
    <text evidence="8">Binds 1 dipyrromethane group covalently.</text>
</comment>
<evidence type="ECO:0000313" key="12">
    <source>
        <dbReference type="Proteomes" id="UP000542342"/>
    </source>
</evidence>
<comment type="pathway">
    <text evidence="2">Porphyrin-containing compound metabolism; protoporphyrin-IX biosynthesis; coproporphyrinogen-III from 5-aminolevulinate: step 2/4.</text>
</comment>
<dbReference type="Gene3D" id="3.30.160.40">
    <property type="entry name" value="Porphobilinogen deaminase, C-terminal domain"/>
    <property type="match status" value="1"/>
</dbReference>
<dbReference type="PANTHER" id="PTHR11557:SF0">
    <property type="entry name" value="PORPHOBILINOGEN DEAMINASE"/>
    <property type="match status" value="1"/>
</dbReference>
<evidence type="ECO:0000313" key="11">
    <source>
        <dbReference type="EMBL" id="MBA2227012.1"/>
    </source>
</evidence>
<dbReference type="EC" id="2.5.1.61" evidence="8"/>
<accession>A0A7V8VFJ3</accession>
<dbReference type="GO" id="GO:0004418">
    <property type="term" value="F:hydroxymethylbilane synthase activity"/>
    <property type="evidence" value="ECO:0007669"/>
    <property type="project" value="UniProtKB-UniRule"/>
</dbReference>
<protein>
    <recommendedName>
        <fullName evidence="8">Porphobilinogen deaminase</fullName>
        <shortName evidence="8">PBG</shortName>
        <ecNumber evidence="8">2.5.1.61</ecNumber>
    </recommendedName>
    <alternativeName>
        <fullName evidence="8">Hydroxymethylbilane synthase</fullName>
        <shortName evidence="8">HMBS</shortName>
    </alternativeName>
    <alternativeName>
        <fullName evidence="8">Pre-uroporphyrinogen synthase</fullName>
    </alternativeName>
</protein>
<comment type="similarity">
    <text evidence="3 8">Belongs to the HMBS family.</text>
</comment>
<feature type="modified residue" description="S-(dipyrrolylmethanemethyl)cysteine" evidence="8">
    <location>
        <position position="241"/>
    </location>
</feature>
<dbReference type="Pfam" id="PF03900">
    <property type="entry name" value="Porphobil_deamC"/>
    <property type="match status" value="1"/>
</dbReference>
<dbReference type="PANTHER" id="PTHR11557">
    <property type="entry name" value="PORPHOBILINOGEN DEAMINASE"/>
    <property type="match status" value="1"/>
</dbReference>
<dbReference type="FunFam" id="3.40.190.10:FF:000005">
    <property type="entry name" value="Porphobilinogen deaminase"/>
    <property type="match status" value="1"/>
</dbReference>
<comment type="subunit">
    <text evidence="4 8">Monomer.</text>
</comment>
<sequence>MTAPLRIGTRGSALALWQAQQVADRLAPLAAPRPVEIVPLETHGDRDQAAALSSLGGFGVFTKAIQQALLDGRVDLAVHSLKDLPTLPVPGIECVAVLPRGPVGDAFVSVRYSRFEDLPEGAVVGTSSLRRRAQLWHRRPDLRLVDLRGNVDTRLRKLEAGQYDAIVLAEAGLTRLGRREYIREVLDVRWMLPAVGQGAIGIECRSTDRATRLMVEPLNDPATWTCVQAERALLAALGGGCLLPLGAHSRLSGPTLTLRAVVLSPDGQRCLAATHEGPAHTPQAIGVELAALLRAEGADELLPRRS</sequence>
<comment type="miscellaneous">
    <text evidence="8">The porphobilinogen subunits are added to the dipyrromethane group.</text>
</comment>
<dbReference type="Proteomes" id="UP000542342">
    <property type="component" value="Unassembled WGS sequence"/>
</dbReference>
<evidence type="ECO:0000256" key="4">
    <source>
        <dbReference type="ARBA" id="ARBA00011245"/>
    </source>
</evidence>
<comment type="function">
    <text evidence="1 8">Tetrapolymerization of the monopyrrole PBG into the hydroxymethylbilane pre-uroporphyrinogen in several discrete steps.</text>
</comment>
<evidence type="ECO:0000256" key="1">
    <source>
        <dbReference type="ARBA" id="ARBA00002869"/>
    </source>
</evidence>
<dbReference type="EMBL" id="JACEFB010000009">
    <property type="protein sequence ID" value="MBA2227012.1"/>
    <property type="molecule type" value="Genomic_DNA"/>
</dbReference>
<comment type="catalytic activity">
    <reaction evidence="7 8">
        <text>4 porphobilinogen + H2O = hydroxymethylbilane + 4 NH4(+)</text>
        <dbReference type="Rhea" id="RHEA:13185"/>
        <dbReference type="ChEBI" id="CHEBI:15377"/>
        <dbReference type="ChEBI" id="CHEBI:28938"/>
        <dbReference type="ChEBI" id="CHEBI:57845"/>
        <dbReference type="ChEBI" id="CHEBI:58126"/>
        <dbReference type="EC" id="2.5.1.61"/>
    </reaction>
</comment>
<dbReference type="SUPFAM" id="SSF54782">
    <property type="entry name" value="Porphobilinogen deaminase (hydroxymethylbilane synthase), C-terminal domain"/>
    <property type="match status" value="1"/>
</dbReference>
<dbReference type="InterPro" id="IPR022417">
    <property type="entry name" value="Porphobilin_deaminase_N"/>
</dbReference>
<dbReference type="InterPro" id="IPR000860">
    <property type="entry name" value="HemC"/>
</dbReference>
<proteinExistence type="inferred from homology"/>
<evidence type="ECO:0000259" key="10">
    <source>
        <dbReference type="Pfam" id="PF03900"/>
    </source>
</evidence>
<organism evidence="11 12">
    <name type="scientific">Thermogemmata fonticola</name>
    <dbReference type="NCBI Taxonomy" id="2755323"/>
    <lineage>
        <taxon>Bacteria</taxon>
        <taxon>Pseudomonadati</taxon>
        <taxon>Planctomycetota</taxon>
        <taxon>Planctomycetia</taxon>
        <taxon>Gemmatales</taxon>
        <taxon>Gemmataceae</taxon>
        <taxon>Thermogemmata</taxon>
    </lineage>
</organism>
<dbReference type="GO" id="GO:0006782">
    <property type="term" value="P:protoporphyrinogen IX biosynthetic process"/>
    <property type="evidence" value="ECO:0007669"/>
    <property type="project" value="UniProtKB-UniRule"/>
</dbReference>
<comment type="caution">
    <text evidence="11">The sequence shown here is derived from an EMBL/GenBank/DDBJ whole genome shotgun (WGS) entry which is preliminary data.</text>
</comment>
<evidence type="ECO:0000256" key="7">
    <source>
        <dbReference type="ARBA" id="ARBA00048169"/>
    </source>
</evidence>
<dbReference type="Gene3D" id="3.40.190.10">
    <property type="entry name" value="Periplasmic binding protein-like II"/>
    <property type="match status" value="2"/>
</dbReference>
<feature type="domain" description="Porphobilinogen deaminase N-terminal" evidence="9">
    <location>
        <begin position="5"/>
        <end position="211"/>
    </location>
</feature>
<dbReference type="RefSeq" id="WP_194538641.1">
    <property type="nucleotide sequence ID" value="NZ_JACEFB010000009.1"/>
</dbReference>
<keyword evidence="6 8" id="KW-0627">Porphyrin biosynthesis</keyword>